<name>A0AAV4ARS0_9GAST</name>
<comment type="caution">
    <text evidence="1">The sequence shown here is derived from an EMBL/GenBank/DDBJ whole genome shotgun (WGS) entry which is preliminary data.</text>
</comment>
<accession>A0AAV4ARS0</accession>
<organism evidence="1 2">
    <name type="scientific">Plakobranchus ocellatus</name>
    <dbReference type="NCBI Taxonomy" id="259542"/>
    <lineage>
        <taxon>Eukaryota</taxon>
        <taxon>Metazoa</taxon>
        <taxon>Spiralia</taxon>
        <taxon>Lophotrochozoa</taxon>
        <taxon>Mollusca</taxon>
        <taxon>Gastropoda</taxon>
        <taxon>Heterobranchia</taxon>
        <taxon>Euthyneura</taxon>
        <taxon>Panpulmonata</taxon>
        <taxon>Sacoglossa</taxon>
        <taxon>Placobranchoidea</taxon>
        <taxon>Plakobranchidae</taxon>
        <taxon>Plakobranchus</taxon>
    </lineage>
</organism>
<gene>
    <name evidence="1" type="ORF">PoB_003607500</name>
</gene>
<dbReference type="Proteomes" id="UP000735302">
    <property type="component" value="Unassembled WGS sequence"/>
</dbReference>
<evidence type="ECO:0000313" key="2">
    <source>
        <dbReference type="Proteomes" id="UP000735302"/>
    </source>
</evidence>
<proteinExistence type="predicted"/>
<protein>
    <submittedName>
        <fullName evidence="1">Uncharacterized protein</fullName>
    </submittedName>
</protein>
<dbReference type="AlphaFoldDB" id="A0AAV4ARS0"/>
<sequence length="97" mass="10743">MIISSQKANRVTQKRGRHGVVVPTSIMRKFYTVGVVYHNPNSTIVSDSFHGTGISLINTGKRTGDFNLYVQCLLQLLPWIFVLDHGNAPGCPSMLEI</sequence>
<dbReference type="EMBL" id="BLXT01004111">
    <property type="protein sequence ID" value="GFO09570.1"/>
    <property type="molecule type" value="Genomic_DNA"/>
</dbReference>
<evidence type="ECO:0000313" key="1">
    <source>
        <dbReference type="EMBL" id="GFO09570.1"/>
    </source>
</evidence>
<reference evidence="1 2" key="1">
    <citation type="journal article" date="2021" name="Elife">
        <title>Chloroplast acquisition without the gene transfer in kleptoplastic sea slugs, Plakobranchus ocellatus.</title>
        <authorList>
            <person name="Maeda T."/>
            <person name="Takahashi S."/>
            <person name="Yoshida T."/>
            <person name="Shimamura S."/>
            <person name="Takaki Y."/>
            <person name="Nagai Y."/>
            <person name="Toyoda A."/>
            <person name="Suzuki Y."/>
            <person name="Arimoto A."/>
            <person name="Ishii H."/>
            <person name="Satoh N."/>
            <person name="Nishiyama T."/>
            <person name="Hasebe M."/>
            <person name="Maruyama T."/>
            <person name="Minagawa J."/>
            <person name="Obokata J."/>
            <person name="Shigenobu S."/>
        </authorList>
    </citation>
    <scope>NUCLEOTIDE SEQUENCE [LARGE SCALE GENOMIC DNA]</scope>
</reference>
<keyword evidence="2" id="KW-1185">Reference proteome</keyword>